<dbReference type="InterPro" id="IPR045851">
    <property type="entry name" value="AMP-bd_C_sf"/>
</dbReference>
<dbReference type="Proteomes" id="UP000199729">
    <property type="component" value="Chromosome"/>
</dbReference>
<evidence type="ECO:0000259" key="1">
    <source>
        <dbReference type="Pfam" id="PF00501"/>
    </source>
</evidence>
<proteinExistence type="predicted"/>
<dbReference type="Pfam" id="PF14535">
    <property type="entry name" value="AMP-binding_C_2"/>
    <property type="match status" value="1"/>
</dbReference>
<dbReference type="PANTHER" id="PTHR43845">
    <property type="entry name" value="BLR5969 PROTEIN"/>
    <property type="match status" value="1"/>
</dbReference>
<sequence>MSDFYDVLETRHPAEREAALMAALPDVVAQARRHAPAYAALLADVVPTDIDSRAALAHLPVIRKSELLERQQALRTQEPFGGFSAIGWRGLSAARGARRVFQSPGPIYEPEGHATDYWRMARALWAAGFRSGDLAHCSFSYHLTPAGSMMEGGAHAIGCTTFPGGVGNTELQLQAVAELQPHAYIGTPSFLKILVEKAAETGVSVASITKALVSGEAFPPSLRDWLAERSIQGYQCYATADLGLIAYETAARQGLVLDEGVIVEIVRPGTGDPVPEGEVGELVVTTLNPDYPLVRFGTGDLSAILPGPCPTGRSNTRIKGWMGRADQTAKVRGMFVHPSQVADVVKRFPEVGRARLVVEGEMATDRMTLKAELAPSRVAVPEGLAERLADVVRDVTKLRSQVELLPAGSLPNDGKVIEDLRSYR</sequence>
<dbReference type="EMBL" id="CP022423">
    <property type="protein sequence ID" value="ASM76946.1"/>
    <property type="molecule type" value="Genomic_DNA"/>
</dbReference>
<dbReference type="Pfam" id="PF00501">
    <property type="entry name" value="AMP-binding"/>
    <property type="match status" value="1"/>
</dbReference>
<keyword evidence="4" id="KW-1185">Reference proteome</keyword>
<evidence type="ECO:0000259" key="2">
    <source>
        <dbReference type="Pfam" id="PF14535"/>
    </source>
</evidence>
<dbReference type="PANTHER" id="PTHR43845:SF1">
    <property type="entry name" value="BLR5969 PROTEIN"/>
    <property type="match status" value="1"/>
</dbReference>
<dbReference type="InterPro" id="IPR000873">
    <property type="entry name" value="AMP-dep_synth/lig_dom"/>
</dbReference>
<dbReference type="InterPro" id="IPR042099">
    <property type="entry name" value="ANL_N_sf"/>
</dbReference>
<feature type="domain" description="AMP-dependent synthetase/ligase" evidence="1">
    <location>
        <begin position="156"/>
        <end position="285"/>
    </location>
</feature>
<name>A0A221KD46_VITFI</name>
<dbReference type="RefSeq" id="WP_089416165.1">
    <property type="nucleotide sequence ID" value="NZ_CP022423.1"/>
</dbReference>
<organism evidence="3 4">
    <name type="scientific">Vitreoscilla filiformis</name>
    <dbReference type="NCBI Taxonomy" id="63"/>
    <lineage>
        <taxon>Bacteria</taxon>
        <taxon>Pseudomonadati</taxon>
        <taxon>Pseudomonadota</taxon>
        <taxon>Betaproteobacteria</taxon>
        <taxon>Neisseriales</taxon>
        <taxon>Neisseriaceae</taxon>
        <taxon>Vitreoscilla</taxon>
    </lineage>
</organism>
<dbReference type="AlphaFoldDB" id="A0A221KD46"/>
<dbReference type="KEGG" id="vff:VITFI_CDS1168"/>
<dbReference type="Gene3D" id="3.30.300.30">
    <property type="match status" value="1"/>
</dbReference>
<dbReference type="Gene3D" id="3.40.50.12780">
    <property type="entry name" value="N-terminal domain of ligase-like"/>
    <property type="match status" value="1"/>
</dbReference>
<reference evidence="3 4" key="1">
    <citation type="submission" date="2017-07" db="EMBL/GenBank/DDBJ databases">
        <title>Complete Genome Sequence of the cosmetic ferment Vitreoscilla filiformis (ATCC15551).</title>
        <authorList>
            <person name="Contreras S."/>
            <person name="Sagory-Zalkind P."/>
            <person name="Blanquart H."/>
            <person name="Iltis A."/>
            <person name="Morand S.C."/>
        </authorList>
    </citation>
    <scope>NUCLEOTIDE SEQUENCE [LARGE SCALE GENOMIC DNA]</scope>
    <source>
        <strain evidence="3 4">ATCC 15551</strain>
    </source>
</reference>
<gene>
    <name evidence="3" type="ORF">VITFI_CDS1168</name>
</gene>
<dbReference type="InterPro" id="IPR028154">
    <property type="entry name" value="AMP-dep_Lig_C"/>
</dbReference>
<evidence type="ECO:0000313" key="4">
    <source>
        <dbReference type="Proteomes" id="UP000199729"/>
    </source>
</evidence>
<accession>A0A221KD46</accession>
<evidence type="ECO:0000313" key="3">
    <source>
        <dbReference type="EMBL" id="ASM76946.1"/>
    </source>
</evidence>
<protein>
    <submittedName>
        <fullName evidence="3">AMP-dependent synthetase</fullName>
    </submittedName>
</protein>
<dbReference type="SUPFAM" id="SSF56801">
    <property type="entry name" value="Acetyl-CoA synthetase-like"/>
    <property type="match status" value="1"/>
</dbReference>
<feature type="domain" description="AMP-dependent ligase C-terminal" evidence="2">
    <location>
        <begin position="333"/>
        <end position="413"/>
    </location>
</feature>
<dbReference type="OrthoDB" id="580775at2"/>